<gene>
    <name evidence="2" type="ORF">BCF53_10855</name>
</gene>
<sequence length="44" mass="4894">MCTLLRVIVLLPVIVVLSVIVVVLGCLFIRANLPVLQQRSNFCK</sequence>
<feature type="transmembrane region" description="Helical" evidence="1">
    <location>
        <begin position="6"/>
        <end position="29"/>
    </location>
</feature>
<comment type="caution">
    <text evidence="2">The sequence shown here is derived from an EMBL/GenBank/DDBJ whole genome shotgun (WGS) entry which is preliminary data.</text>
</comment>
<keyword evidence="1" id="KW-0812">Transmembrane</keyword>
<protein>
    <submittedName>
        <fullName evidence="2">Uncharacterized protein</fullName>
    </submittedName>
</protein>
<keyword evidence="1" id="KW-1133">Transmembrane helix</keyword>
<dbReference type="AlphaFoldDB" id="A0A4V2UJM8"/>
<evidence type="ECO:0000313" key="2">
    <source>
        <dbReference type="EMBL" id="TCS40699.1"/>
    </source>
</evidence>
<evidence type="ECO:0000313" key="3">
    <source>
        <dbReference type="Proteomes" id="UP000295793"/>
    </source>
</evidence>
<evidence type="ECO:0000256" key="1">
    <source>
        <dbReference type="SAM" id="Phobius"/>
    </source>
</evidence>
<keyword evidence="1" id="KW-0472">Membrane</keyword>
<dbReference type="PROSITE" id="PS51257">
    <property type="entry name" value="PROKAR_LIPOPROTEIN"/>
    <property type="match status" value="1"/>
</dbReference>
<dbReference type="EMBL" id="SLZR01000008">
    <property type="protein sequence ID" value="TCS40699.1"/>
    <property type="molecule type" value="Genomic_DNA"/>
</dbReference>
<name>A0A4V2UJM8_9GAMM</name>
<proteinExistence type="predicted"/>
<dbReference type="Proteomes" id="UP000295793">
    <property type="component" value="Unassembled WGS sequence"/>
</dbReference>
<organism evidence="2 3">
    <name type="scientific">Reinekea marinisedimentorum</name>
    <dbReference type="NCBI Taxonomy" id="230495"/>
    <lineage>
        <taxon>Bacteria</taxon>
        <taxon>Pseudomonadati</taxon>
        <taxon>Pseudomonadota</taxon>
        <taxon>Gammaproteobacteria</taxon>
        <taxon>Oceanospirillales</taxon>
        <taxon>Saccharospirillaceae</taxon>
        <taxon>Reinekea</taxon>
    </lineage>
</organism>
<reference evidence="2 3" key="1">
    <citation type="submission" date="2019-03" db="EMBL/GenBank/DDBJ databases">
        <title>Genomic Encyclopedia of Archaeal and Bacterial Type Strains, Phase II (KMG-II): from individual species to whole genera.</title>
        <authorList>
            <person name="Goeker M."/>
        </authorList>
    </citation>
    <scope>NUCLEOTIDE SEQUENCE [LARGE SCALE GENOMIC DNA]</scope>
    <source>
        <strain evidence="2 3">DSM 15388</strain>
    </source>
</reference>
<accession>A0A4V2UJM8</accession>
<keyword evidence="3" id="KW-1185">Reference proteome</keyword>